<dbReference type="AlphaFoldDB" id="Q0ZKC8"/>
<accession>Q0ZKC8</accession>
<geneLocation type="plasmid" evidence="1">
    <name>pLEW279a</name>
</geneLocation>
<sequence>MGEDRTEIAATRHLTMPEADWEQARLQQRVIARVVLQTPGEEP</sequence>
<keyword evidence="1" id="KW-0614">Plasmid</keyword>
<protein>
    <submittedName>
        <fullName evidence="1">Uncharacterized protein</fullName>
    </submittedName>
</protein>
<reference evidence="1" key="1">
    <citation type="journal article" date="2006" name="Appl. Environ. Microbiol.">
        <title>Facile recovery of individual high-molecular-weight, low-copy-number natural plasmids for genomic sequencing.</title>
        <authorList>
            <person name="Williams L.E."/>
            <person name="Detter C."/>
            <person name="Barry K."/>
            <person name="Lapidus A."/>
            <person name="Summers A.O."/>
        </authorList>
    </citation>
    <scope>NUCLEOTIDE SEQUENCE</scope>
    <source>
        <strain evidence="1">L2-79-05</strain>
        <plasmid evidence="1">pLEW279a</plasmid>
    </source>
</reference>
<organism evidence="1">
    <name type="scientific">Corynebacterium sp. L2-79-05</name>
    <dbReference type="NCBI Taxonomy" id="373068"/>
    <lineage>
        <taxon>Bacteria</taxon>
        <taxon>Bacillati</taxon>
        <taxon>Actinomycetota</taxon>
        <taxon>Actinomycetes</taxon>
        <taxon>Mycobacteriales</taxon>
        <taxon>Corynebacteriaceae</taxon>
        <taxon>Corynebacterium</taxon>
    </lineage>
</organism>
<name>Q0ZKC8_9CORY</name>
<dbReference type="EMBL" id="DQ390458">
    <property type="protein sequence ID" value="ABG49346.1"/>
    <property type="molecule type" value="Genomic_DNA"/>
</dbReference>
<evidence type="ECO:0000313" key="1">
    <source>
        <dbReference type="EMBL" id="ABG49346.1"/>
    </source>
</evidence>
<proteinExistence type="predicted"/>